<accession>A0A8R1UTN9</accession>
<sequence>MRRWLGLTTILALILFINGKYHTPLEDCPVDTVCLIFSHTTCFIDEEPASSFYVWKTEETTKTKCEDRTYNALYARLDITPVKLSKWKLVATLYEKKNGQQVVKPEEFKFKNAELQFIDNNRVQFSWNKKGESQTLNRSMHEMESVSTRNTYLILPDVLAASDEFGFNRFTFEIEANGEKWIDFIGPEIILNARGYTAKIEDRSIQTRIAKCDTSEIKKGCHGSCDQIVFTGQIVKCRSTLWFTKNDWSDDWRSLDQLNCSMGYWQAEWGGESVYVDSSIELECSASKPESPYPLTRLGIIIGSTVGGVVLLALLLVGVFFLIRYFKRREGDKPTTKRVPSFRICDFPSPLNESAKSPGDTVPEYTAHTFESKTLSEKTATAKLGKQSADSTGKKGRHPSTDTASMKFDTATFTPSFQDPPY</sequence>
<feature type="chain" id="PRO_5043713882" evidence="3">
    <location>
        <begin position="20"/>
        <end position="422"/>
    </location>
</feature>
<dbReference type="Proteomes" id="UP000005239">
    <property type="component" value="Unassembled WGS sequence"/>
</dbReference>
<reference evidence="4" key="2">
    <citation type="submission" date="2022-06" db="UniProtKB">
        <authorList>
            <consortium name="EnsemblMetazoa"/>
        </authorList>
    </citation>
    <scope>IDENTIFICATION</scope>
    <source>
        <strain evidence="4">PS312</strain>
    </source>
</reference>
<evidence type="ECO:0000313" key="4">
    <source>
        <dbReference type="EnsemblMetazoa" id="PPA36808.1"/>
    </source>
</evidence>
<keyword evidence="3" id="KW-0732">Signal</keyword>
<feature type="compositionally biased region" description="Polar residues" evidence="1">
    <location>
        <begin position="411"/>
        <end position="422"/>
    </location>
</feature>
<gene>
    <name evidence="4" type="primary">WBGene00275177</name>
</gene>
<evidence type="ECO:0000256" key="3">
    <source>
        <dbReference type="SAM" id="SignalP"/>
    </source>
</evidence>
<keyword evidence="2" id="KW-0812">Transmembrane</keyword>
<feature type="signal peptide" evidence="3">
    <location>
        <begin position="1"/>
        <end position="19"/>
    </location>
</feature>
<proteinExistence type="predicted"/>
<keyword evidence="5" id="KW-1185">Reference proteome</keyword>
<evidence type="ECO:0000313" key="5">
    <source>
        <dbReference type="Proteomes" id="UP000005239"/>
    </source>
</evidence>
<dbReference type="EnsemblMetazoa" id="PPA36808.1">
    <property type="protein sequence ID" value="PPA36808.1"/>
    <property type="gene ID" value="WBGene00275177"/>
</dbReference>
<feature type="transmembrane region" description="Helical" evidence="2">
    <location>
        <begin position="298"/>
        <end position="323"/>
    </location>
</feature>
<keyword evidence="2" id="KW-0472">Membrane</keyword>
<reference evidence="5" key="1">
    <citation type="journal article" date="2008" name="Nat. Genet.">
        <title>The Pristionchus pacificus genome provides a unique perspective on nematode lifestyle and parasitism.</title>
        <authorList>
            <person name="Dieterich C."/>
            <person name="Clifton S.W."/>
            <person name="Schuster L.N."/>
            <person name="Chinwalla A."/>
            <person name="Delehaunty K."/>
            <person name="Dinkelacker I."/>
            <person name="Fulton L."/>
            <person name="Fulton R."/>
            <person name="Godfrey J."/>
            <person name="Minx P."/>
            <person name="Mitreva M."/>
            <person name="Roeseler W."/>
            <person name="Tian H."/>
            <person name="Witte H."/>
            <person name="Yang S.P."/>
            <person name="Wilson R.K."/>
            <person name="Sommer R.J."/>
        </authorList>
    </citation>
    <scope>NUCLEOTIDE SEQUENCE [LARGE SCALE GENOMIC DNA]</scope>
    <source>
        <strain evidence="5">PS312</strain>
    </source>
</reference>
<accession>A0A2A6BPS5</accession>
<feature type="region of interest" description="Disordered" evidence="1">
    <location>
        <begin position="376"/>
        <end position="422"/>
    </location>
</feature>
<keyword evidence="2" id="KW-1133">Transmembrane helix</keyword>
<protein>
    <submittedName>
        <fullName evidence="4">Uncharacterized protein</fullName>
    </submittedName>
</protein>
<name>A0A2A6BPS5_PRIPA</name>
<evidence type="ECO:0000256" key="2">
    <source>
        <dbReference type="SAM" id="Phobius"/>
    </source>
</evidence>
<dbReference type="AlphaFoldDB" id="A0A2A6BPS5"/>
<organism evidence="4 5">
    <name type="scientific">Pristionchus pacificus</name>
    <name type="common">Parasitic nematode worm</name>
    <dbReference type="NCBI Taxonomy" id="54126"/>
    <lineage>
        <taxon>Eukaryota</taxon>
        <taxon>Metazoa</taxon>
        <taxon>Ecdysozoa</taxon>
        <taxon>Nematoda</taxon>
        <taxon>Chromadorea</taxon>
        <taxon>Rhabditida</taxon>
        <taxon>Rhabditina</taxon>
        <taxon>Diplogasteromorpha</taxon>
        <taxon>Diplogasteroidea</taxon>
        <taxon>Neodiplogasteridae</taxon>
        <taxon>Pristionchus</taxon>
    </lineage>
</organism>
<evidence type="ECO:0000256" key="1">
    <source>
        <dbReference type="SAM" id="MobiDB-lite"/>
    </source>
</evidence>